<dbReference type="InterPro" id="IPR001845">
    <property type="entry name" value="HTH_ArsR_DNA-bd_dom"/>
</dbReference>
<feature type="domain" description="HTH arsR-type" evidence="4">
    <location>
        <begin position="5"/>
        <end position="100"/>
    </location>
</feature>
<evidence type="ECO:0000256" key="2">
    <source>
        <dbReference type="ARBA" id="ARBA00023125"/>
    </source>
</evidence>
<proteinExistence type="predicted"/>
<dbReference type="EMBL" id="JAKIJS010000001">
    <property type="protein sequence ID" value="MCF6136560.1"/>
    <property type="molecule type" value="Genomic_DNA"/>
</dbReference>
<dbReference type="InterPro" id="IPR051081">
    <property type="entry name" value="HTH_MetalResp_TranReg"/>
</dbReference>
<dbReference type="PRINTS" id="PR00778">
    <property type="entry name" value="HTHARSR"/>
</dbReference>
<comment type="caution">
    <text evidence="5">The sequence shown here is derived from an EMBL/GenBank/DDBJ whole genome shotgun (WGS) entry which is preliminary data.</text>
</comment>
<keyword evidence="2" id="KW-0238">DNA-binding</keyword>
<dbReference type="CDD" id="cd00090">
    <property type="entry name" value="HTH_ARSR"/>
    <property type="match status" value="1"/>
</dbReference>
<protein>
    <submittedName>
        <fullName evidence="5">Metalloregulator ArsR/SmtB family transcription factor</fullName>
    </submittedName>
</protein>
<evidence type="ECO:0000256" key="3">
    <source>
        <dbReference type="ARBA" id="ARBA00023163"/>
    </source>
</evidence>
<dbReference type="InterPro" id="IPR011991">
    <property type="entry name" value="ArsR-like_HTH"/>
</dbReference>
<dbReference type="Gene3D" id="1.10.10.10">
    <property type="entry name" value="Winged helix-like DNA-binding domain superfamily/Winged helix DNA-binding domain"/>
    <property type="match status" value="1"/>
</dbReference>
<dbReference type="InterPro" id="IPR036390">
    <property type="entry name" value="WH_DNA-bd_sf"/>
</dbReference>
<accession>A0ABS9GXY3</accession>
<gene>
    <name evidence="5" type="ORF">L2716_02380</name>
</gene>
<evidence type="ECO:0000313" key="6">
    <source>
        <dbReference type="Proteomes" id="UP001649381"/>
    </source>
</evidence>
<dbReference type="InterPro" id="IPR036388">
    <property type="entry name" value="WH-like_DNA-bd_sf"/>
</dbReference>
<dbReference type="PANTHER" id="PTHR33154">
    <property type="entry name" value="TRANSCRIPTIONAL REGULATOR, ARSR FAMILY"/>
    <property type="match status" value="1"/>
</dbReference>
<keyword evidence="6" id="KW-1185">Reference proteome</keyword>
<evidence type="ECO:0000313" key="5">
    <source>
        <dbReference type="EMBL" id="MCF6136560.1"/>
    </source>
</evidence>
<dbReference type="PROSITE" id="PS50987">
    <property type="entry name" value="HTH_ARSR_2"/>
    <property type="match status" value="1"/>
</dbReference>
<sequence>MYDQQLEQTFKTYEKKFKALSDHKRLHIMYELTQAGELCVCDLTDKLNLPQSKLSYHLKILMDANLLMKETRGTWSYYKLNPQEVNHLLSEELCCMFRTNDSC</sequence>
<organism evidence="5 6">
    <name type="scientific">Pseudalkalibacillus berkeleyi</name>
    <dbReference type="NCBI Taxonomy" id="1069813"/>
    <lineage>
        <taxon>Bacteria</taxon>
        <taxon>Bacillati</taxon>
        <taxon>Bacillota</taxon>
        <taxon>Bacilli</taxon>
        <taxon>Bacillales</taxon>
        <taxon>Fictibacillaceae</taxon>
        <taxon>Pseudalkalibacillus</taxon>
    </lineage>
</organism>
<dbReference type="Pfam" id="PF01022">
    <property type="entry name" value="HTH_5"/>
    <property type="match status" value="1"/>
</dbReference>
<dbReference type="SUPFAM" id="SSF46785">
    <property type="entry name" value="Winged helix' DNA-binding domain"/>
    <property type="match status" value="1"/>
</dbReference>
<keyword evidence="3" id="KW-0804">Transcription</keyword>
<dbReference type="NCBIfam" id="NF033788">
    <property type="entry name" value="HTH_metalloreg"/>
    <property type="match status" value="1"/>
</dbReference>
<dbReference type="Proteomes" id="UP001649381">
    <property type="component" value="Unassembled WGS sequence"/>
</dbReference>
<evidence type="ECO:0000256" key="1">
    <source>
        <dbReference type="ARBA" id="ARBA00023015"/>
    </source>
</evidence>
<dbReference type="PANTHER" id="PTHR33154:SF18">
    <property type="entry name" value="ARSENICAL RESISTANCE OPERON REPRESSOR"/>
    <property type="match status" value="1"/>
</dbReference>
<keyword evidence="1" id="KW-0805">Transcription regulation</keyword>
<reference evidence="5 6" key="1">
    <citation type="submission" date="2022-01" db="EMBL/GenBank/DDBJ databases">
        <title>Alkalihalobacillus sp. EGI L200015, a novel bacterium isolated from a salt lake sediment.</title>
        <authorList>
            <person name="Gao L."/>
            <person name="Fang B.-Z."/>
            <person name="Li W.-J."/>
        </authorList>
    </citation>
    <scope>NUCLEOTIDE SEQUENCE [LARGE SCALE GENOMIC DNA]</scope>
    <source>
        <strain evidence="5 6">KCTC 12718</strain>
    </source>
</reference>
<dbReference type="SMART" id="SM00418">
    <property type="entry name" value="HTH_ARSR"/>
    <property type="match status" value="1"/>
</dbReference>
<evidence type="ECO:0000259" key="4">
    <source>
        <dbReference type="PROSITE" id="PS50987"/>
    </source>
</evidence>
<name>A0ABS9GXY3_9BACL</name>